<dbReference type="InterPro" id="IPR042099">
    <property type="entry name" value="ANL_N_sf"/>
</dbReference>
<gene>
    <name evidence="3" type="ORF">GCM10007173_05320</name>
</gene>
<dbReference type="RefSeq" id="WP_188683465.1">
    <property type="nucleotide sequence ID" value="NZ_BMKX01000001.1"/>
</dbReference>
<name>A0ABQ2D8N4_9MICC</name>
<dbReference type="InterPro" id="IPR050237">
    <property type="entry name" value="ATP-dep_AMP-bd_enzyme"/>
</dbReference>
<dbReference type="EMBL" id="BMKX01000001">
    <property type="protein sequence ID" value="GGJ49715.1"/>
    <property type="molecule type" value="Genomic_DNA"/>
</dbReference>
<dbReference type="PROSITE" id="PS00455">
    <property type="entry name" value="AMP_BINDING"/>
    <property type="match status" value="1"/>
</dbReference>
<accession>A0ABQ2D8N4</accession>
<dbReference type="Gene3D" id="3.30.300.30">
    <property type="match status" value="1"/>
</dbReference>
<evidence type="ECO:0000313" key="4">
    <source>
        <dbReference type="Proteomes" id="UP000606115"/>
    </source>
</evidence>
<dbReference type="Pfam" id="PF13193">
    <property type="entry name" value="AMP-binding_C"/>
    <property type="match status" value="1"/>
</dbReference>
<dbReference type="NCBIfam" id="NF004837">
    <property type="entry name" value="PRK06187.1"/>
    <property type="match status" value="1"/>
</dbReference>
<comment type="caution">
    <text evidence="3">The sequence shown here is derived from an EMBL/GenBank/DDBJ whole genome shotgun (WGS) entry which is preliminary data.</text>
</comment>
<evidence type="ECO:0000313" key="3">
    <source>
        <dbReference type="EMBL" id="GGJ49715.1"/>
    </source>
</evidence>
<feature type="domain" description="AMP-binding enzyme C-terminal" evidence="2">
    <location>
        <begin position="450"/>
        <end position="525"/>
    </location>
</feature>
<feature type="domain" description="AMP-dependent synthetase/ligase" evidence="1">
    <location>
        <begin position="30"/>
        <end position="400"/>
    </location>
</feature>
<organism evidence="3 4">
    <name type="scientific">Glutamicibacter ardleyensis</name>
    <dbReference type="NCBI Taxonomy" id="225894"/>
    <lineage>
        <taxon>Bacteria</taxon>
        <taxon>Bacillati</taxon>
        <taxon>Actinomycetota</taxon>
        <taxon>Actinomycetes</taxon>
        <taxon>Micrococcales</taxon>
        <taxon>Micrococcaceae</taxon>
        <taxon>Glutamicibacter</taxon>
    </lineage>
</organism>
<evidence type="ECO:0000259" key="2">
    <source>
        <dbReference type="Pfam" id="PF13193"/>
    </source>
</evidence>
<dbReference type="InterPro" id="IPR025110">
    <property type="entry name" value="AMP-bd_C"/>
</dbReference>
<sequence length="544" mass="59125">MLGLMQGHQLTTSMLVEKLEGVFASSAVVTGPYQERRESTFAQVALRARKLAAGLDTLGVPVAARVATLGWNSQEHLELYFGVPSSARVLHTINHRLAPGDIEYIINDAQDDVIFIDRSLLDVLWPLAQRLPTVRHIVVIDDLPTVKIPQDPRIVNYEELLDGQEEVKSFEPLNERAAAALCYTSGTTGRPKGVLYDHRSIILHAMSHLFADSFALGHSDVVMPIVPMFHANAWGLPYAVALSGSSLVLPGRVSDPERLAEMMEQEQVTVSAAVTTVWRSLLPHLRGRELTSLRRLANGGGALPVELSREYLTTVGVPIVGTWGMTEASPTLTAARTALVNGQDPKDIDQRSLSAMCAPGYPNPLIKIRLARPDGTLAVHDGKETGELQVAGPTIASGYFGSCDGSESFTEDGWLRTGDVGVIDPDGCIHVVDRLKDLIKSGGEWIGSVELENAIMSHPDVLEAAVVGRPDNKWGERPVAFVVLRMNTSVSDAALRTHLGAKVAKWWIPEDIYFVDDIPKTPTGKISKKVLRDTKAWALTGSAR</sequence>
<keyword evidence="4" id="KW-1185">Reference proteome</keyword>
<protein>
    <submittedName>
        <fullName evidence="3">Long-chain-fatty-acid--CoA ligase</fullName>
    </submittedName>
</protein>
<dbReference type="GO" id="GO:0016874">
    <property type="term" value="F:ligase activity"/>
    <property type="evidence" value="ECO:0007669"/>
    <property type="project" value="UniProtKB-KW"/>
</dbReference>
<dbReference type="PANTHER" id="PTHR43767">
    <property type="entry name" value="LONG-CHAIN-FATTY-ACID--COA LIGASE"/>
    <property type="match status" value="1"/>
</dbReference>
<dbReference type="InterPro" id="IPR045851">
    <property type="entry name" value="AMP-bd_C_sf"/>
</dbReference>
<dbReference type="Pfam" id="PF00501">
    <property type="entry name" value="AMP-binding"/>
    <property type="match status" value="1"/>
</dbReference>
<dbReference type="CDD" id="cd12119">
    <property type="entry name" value="ttLC_FACS_AlkK_like"/>
    <property type="match status" value="1"/>
</dbReference>
<dbReference type="GeneID" id="303302933"/>
<proteinExistence type="predicted"/>
<dbReference type="Gene3D" id="3.40.50.12780">
    <property type="entry name" value="N-terminal domain of ligase-like"/>
    <property type="match status" value="1"/>
</dbReference>
<evidence type="ECO:0000259" key="1">
    <source>
        <dbReference type="Pfam" id="PF00501"/>
    </source>
</evidence>
<dbReference type="PANTHER" id="PTHR43767:SF11">
    <property type="entry name" value="MEDIUM-CHAIN-FATTY-ACID--COA LIGASE"/>
    <property type="match status" value="1"/>
</dbReference>
<reference evidence="4" key="1">
    <citation type="journal article" date="2019" name="Int. J. Syst. Evol. Microbiol.">
        <title>The Global Catalogue of Microorganisms (GCM) 10K type strain sequencing project: providing services to taxonomists for standard genome sequencing and annotation.</title>
        <authorList>
            <consortium name="The Broad Institute Genomics Platform"/>
            <consortium name="The Broad Institute Genome Sequencing Center for Infectious Disease"/>
            <person name="Wu L."/>
            <person name="Ma J."/>
        </authorList>
    </citation>
    <scope>NUCLEOTIDE SEQUENCE [LARGE SCALE GENOMIC DNA]</scope>
    <source>
        <strain evidence="4">CGMCC 1.3685</strain>
    </source>
</reference>
<dbReference type="InterPro" id="IPR020845">
    <property type="entry name" value="AMP-binding_CS"/>
</dbReference>
<dbReference type="SUPFAM" id="SSF56801">
    <property type="entry name" value="Acetyl-CoA synthetase-like"/>
    <property type="match status" value="1"/>
</dbReference>
<dbReference type="Proteomes" id="UP000606115">
    <property type="component" value="Unassembled WGS sequence"/>
</dbReference>
<keyword evidence="3" id="KW-0436">Ligase</keyword>
<dbReference type="InterPro" id="IPR000873">
    <property type="entry name" value="AMP-dep_synth/lig_dom"/>
</dbReference>